<evidence type="ECO:0000256" key="9">
    <source>
        <dbReference type="SAM" id="Phobius"/>
    </source>
</evidence>
<comment type="caution">
    <text evidence="10">The sequence shown here is derived from an EMBL/GenBank/DDBJ whole genome shotgun (WGS) entry which is preliminary data.</text>
</comment>
<keyword evidence="6" id="KW-0406">Ion transport</keyword>
<name>A0ABP8YCJ5_9MICO</name>
<keyword evidence="11" id="KW-1185">Reference proteome</keyword>
<feature type="transmembrane region" description="Helical" evidence="9">
    <location>
        <begin position="378"/>
        <end position="396"/>
    </location>
</feature>
<evidence type="ECO:0000313" key="10">
    <source>
        <dbReference type="EMBL" id="GAA4723577.1"/>
    </source>
</evidence>
<keyword evidence="5 9" id="KW-1133">Transmembrane helix</keyword>
<gene>
    <name evidence="10" type="ORF">GCM10025782_21950</name>
</gene>
<feature type="region of interest" description="Disordered" evidence="8">
    <location>
        <begin position="60"/>
        <end position="79"/>
    </location>
</feature>
<dbReference type="Proteomes" id="UP001500556">
    <property type="component" value="Unassembled WGS sequence"/>
</dbReference>
<comment type="similarity">
    <text evidence="2">Belongs to the V-ATPase 116 kDa subunit family.</text>
</comment>
<evidence type="ECO:0000256" key="7">
    <source>
        <dbReference type="ARBA" id="ARBA00023136"/>
    </source>
</evidence>
<protein>
    <recommendedName>
        <fullName evidence="12">V-type ATP synthase subunit I</fullName>
    </recommendedName>
</protein>
<evidence type="ECO:0000256" key="3">
    <source>
        <dbReference type="ARBA" id="ARBA00022448"/>
    </source>
</evidence>
<sequence>MRWREALEPVVMQRVALAACSDAVRDVLVQAADEGTVQLDDAPPGPDGAGLATPAARRLGRLQPGAPPSPALSTHPPDLDRWERLGRIDLIAGEAAVEQRTAQAFTRSGVSALVGWVPADRLPALADRLATCGGAVVPLARPRGVQPPTLLSERGASRDFAPLVETYATVPYADVNPSLVAGLAYVVMFGMMFADAGHGALLLAGALVLRWRPMPWMRAGRQVWLFLAGAGLCSIVFGALYGELFGPTDVLPTLWLDPMESPVELLAASVGVGGVLLAGAYALGTVNRYREGGWRRAAYAPTGLAGATLFLAMVAAVGGAYLGSGALVAVAVVLAVAGLATAYAGLLARSGGGGAGAAEAGVELFDLVVRLGSNLVSFARLAAFGLTHAALGAVVWEGTTGLWSGGGLAVVGAVVLFVVGNAVTFALEGLVAGIQALRLEYYELFSRVFDSEGVPFRPWHVPITTEEVPC</sequence>
<feature type="transmembrane region" description="Helical" evidence="9">
    <location>
        <begin position="265"/>
        <end position="286"/>
    </location>
</feature>
<dbReference type="PANTHER" id="PTHR11629:SF63">
    <property type="entry name" value="V-TYPE PROTON ATPASE SUBUNIT A"/>
    <property type="match status" value="1"/>
</dbReference>
<keyword evidence="4 9" id="KW-0812">Transmembrane</keyword>
<comment type="subcellular location">
    <subcellularLocation>
        <location evidence="1">Membrane</location>
        <topology evidence="1">Multi-pass membrane protein</topology>
    </subcellularLocation>
</comment>
<dbReference type="InterPro" id="IPR002490">
    <property type="entry name" value="V-ATPase_116kDa_su"/>
</dbReference>
<accession>A0ABP8YCJ5</accession>
<feature type="transmembrane region" description="Helical" evidence="9">
    <location>
        <begin position="183"/>
        <end position="211"/>
    </location>
</feature>
<feature type="transmembrane region" description="Helical" evidence="9">
    <location>
        <begin position="223"/>
        <end position="245"/>
    </location>
</feature>
<evidence type="ECO:0000256" key="2">
    <source>
        <dbReference type="ARBA" id="ARBA00009904"/>
    </source>
</evidence>
<keyword evidence="3" id="KW-0813">Transport</keyword>
<evidence type="ECO:0000256" key="6">
    <source>
        <dbReference type="ARBA" id="ARBA00023065"/>
    </source>
</evidence>
<feature type="transmembrane region" description="Helical" evidence="9">
    <location>
        <begin position="408"/>
        <end position="431"/>
    </location>
</feature>
<evidence type="ECO:0008006" key="12">
    <source>
        <dbReference type="Google" id="ProtNLM"/>
    </source>
</evidence>
<feature type="transmembrane region" description="Helical" evidence="9">
    <location>
        <begin position="298"/>
        <end position="321"/>
    </location>
</feature>
<dbReference type="Pfam" id="PF01496">
    <property type="entry name" value="V_ATPase_I"/>
    <property type="match status" value="2"/>
</dbReference>
<dbReference type="PANTHER" id="PTHR11629">
    <property type="entry name" value="VACUOLAR PROTON ATPASES"/>
    <property type="match status" value="1"/>
</dbReference>
<dbReference type="RefSeq" id="WP_345503274.1">
    <property type="nucleotide sequence ID" value="NZ_BAABLO010000010.1"/>
</dbReference>
<keyword evidence="7 9" id="KW-0472">Membrane</keyword>
<feature type="transmembrane region" description="Helical" evidence="9">
    <location>
        <begin position="327"/>
        <end position="348"/>
    </location>
</feature>
<proteinExistence type="inferred from homology"/>
<organism evidence="10 11">
    <name type="scientific">Pedococcus ginsenosidimutans</name>
    <dbReference type="NCBI Taxonomy" id="490570"/>
    <lineage>
        <taxon>Bacteria</taxon>
        <taxon>Bacillati</taxon>
        <taxon>Actinomycetota</taxon>
        <taxon>Actinomycetes</taxon>
        <taxon>Micrococcales</taxon>
        <taxon>Intrasporangiaceae</taxon>
        <taxon>Pedococcus</taxon>
    </lineage>
</organism>
<evidence type="ECO:0000256" key="4">
    <source>
        <dbReference type="ARBA" id="ARBA00022692"/>
    </source>
</evidence>
<dbReference type="EMBL" id="BAABLO010000010">
    <property type="protein sequence ID" value="GAA4723577.1"/>
    <property type="molecule type" value="Genomic_DNA"/>
</dbReference>
<evidence type="ECO:0000256" key="5">
    <source>
        <dbReference type="ARBA" id="ARBA00022989"/>
    </source>
</evidence>
<evidence type="ECO:0000256" key="1">
    <source>
        <dbReference type="ARBA" id="ARBA00004141"/>
    </source>
</evidence>
<evidence type="ECO:0000313" key="11">
    <source>
        <dbReference type="Proteomes" id="UP001500556"/>
    </source>
</evidence>
<reference evidence="11" key="1">
    <citation type="journal article" date="2019" name="Int. J. Syst. Evol. Microbiol.">
        <title>The Global Catalogue of Microorganisms (GCM) 10K type strain sequencing project: providing services to taxonomists for standard genome sequencing and annotation.</title>
        <authorList>
            <consortium name="The Broad Institute Genomics Platform"/>
            <consortium name="The Broad Institute Genome Sequencing Center for Infectious Disease"/>
            <person name="Wu L."/>
            <person name="Ma J."/>
        </authorList>
    </citation>
    <scope>NUCLEOTIDE SEQUENCE [LARGE SCALE GENOMIC DNA]</scope>
    <source>
        <strain evidence="11">JCM 18961</strain>
    </source>
</reference>
<evidence type="ECO:0000256" key="8">
    <source>
        <dbReference type="SAM" id="MobiDB-lite"/>
    </source>
</evidence>